<sequence length="175" mass="20440">MPQQDLLLPWRTVLENVTLPLEMEASKQTVPKVEVYDLLQEFGLKGFEYSYPAQLSGGMKQRVSFLRTIITGSNILLLDEPFSALDAITRLTMQEWLLEQWEKMQKTILFITHDVDEALFLSDRIFLINRTPIEEFTEVIVPLSRPRKIRDLASQEIVNIKEQLIDRLRMKVYNG</sequence>
<dbReference type="SUPFAM" id="SSF52540">
    <property type="entry name" value="P-loop containing nucleoside triphosphate hydrolases"/>
    <property type="match status" value="1"/>
</dbReference>
<dbReference type="Gene3D" id="3.40.50.300">
    <property type="entry name" value="P-loop containing nucleotide triphosphate hydrolases"/>
    <property type="match status" value="1"/>
</dbReference>
<dbReference type="InterPro" id="IPR050166">
    <property type="entry name" value="ABC_transporter_ATP-bind"/>
</dbReference>
<reference evidence="3 4" key="1">
    <citation type="submission" date="2014-04" db="EMBL/GenBank/DDBJ databases">
        <title>Draft genome sequence of Bacillus azotoformans MEV2011, a (co-) denitrifying strain unable to grow in the presence of oxygen.</title>
        <authorList>
            <person name="Nielsen M."/>
            <person name="Schreiber L."/>
            <person name="Finster K."/>
            <person name="Schramm A."/>
        </authorList>
    </citation>
    <scope>NUCLEOTIDE SEQUENCE [LARGE SCALE GENOMIC DNA]</scope>
    <source>
        <strain evidence="3 4">MEV2011</strain>
    </source>
</reference>
<dbReference type="PANTHER" id="PTHR42788">
    <property type="entry name" value="TAURINE IMPORT ATP-BINDING PROTEIN-RELATED"/>
    <property type="match status" value="1"/>
</dbReference>
<dbReference type="AlphaFoldDB" id="A0A072NPC6"/>
<dbReference type="GO" id="GO:0016887">
    <property type="term" value="F:ATP hydrolysis activity"/>
    <property type="evidence" value="ECO:0007669"/>
    <property type="project" value="InterPro"/>
</dbReference>
<dbReference type="Pfam" id="PF00005">
    <property type="entry name" value="ABC_tran"/>
    <property type="match status" value="1"/>
</dbReference>
<evidence type="ECO:0000313" key="4">
    <source>
        <dbReference type="Proteomes" id="UP000027936"/>
    </source>
</evidence>
<name>A0A072NPC6_SCHAZ</name>
<gene>
    <name evidence="3" type="ORF">M670_01475</name>
</gene>
<keyword evidence="1" id="KW-0813">Transport</keyword>
<dbReference type="InterPro" id="IPR003439">
    <property type="entry name" value="ABC_transporter-like_ATP-bd"/>
</dbReference>
<protein>
    <submittedName>
        <fullName evidence="3">ABC-type nitrate/sulfonate/bicarbonate transport system, ATPase component</fullName>
    </submittedName>
</protein>
<accession>A0A072NPC6</accession>
<evidence type="ECO:0000313" key="3">
    <source>
        <dbReference type="EMBL" id="KEF39087.1"/>
    </source>
</evidence>
<dbReference type="Proteomes" id="UP000027936">
    <property type="component" value="Unassembled WGS sequence"/>
</dbReference>
<evidence type="ECO:0000259" key="2">
    <source>
        <dbReference type="Pfam" id="PF00005"/>
    </source>
</evidence>
<organism evidence="3 4">
    <name type="scientific">Schinkia azotoformans MEV2011</name>
    <dbReference type="NCBI Taxonomy" id="1348973"/>
    <lineage>
        <taxon>Bacteria</taxon>
        <taxon>Bacillati</taxon>
        <taxon>Bacillota</taxon>
        <taxon>Bacilli</taxon>
        <taxon>Bacillales</taxon>
        <taxon>Bacillaceae</taxon>
        <taxon>Calidifontibacillus/Schinkia group</taxon>
        <taxon>Schinkia</taxon>
    </lineage>
</organism>
<dbReference type="PATRIC" id="fig|1348973.3.peg.1440"/>
<proteinExistence type="predicted"/>
<dbReference type="InterPro" id="IPR027417">
    <property type="entry name" value="P-loop_NTPase"/>
</dbReference>
<dbReference type="GO" id="GO:0005524">
    <property type="term" value="F:ATP binding"/>
    <property type="evidence" value="ECO:0007669"/>
    <property type="project" value="InterPro"/>
</dbReference>
<evidence type="ECO:0000256" key="1">
    <source>
        <dbReference type="ARBA" id="ARBA00022448"/>
    </source>
</evidence>
<comment type="caution">
    <text evidence="3">The sequence shown here is derived from an EMBL/GenBank/DDBJ whole genome shotgun (WGS) entry which is preliminary data.</text>
</comment>
<dbReference type="PANTHER" id="PTHR42788:SF2">
    <property type="entry name" value="ABC TRANSPORTER ATP-BINDING PROTEIN"/>
    <property type="match status" value="1"/>
</dbReference>
<feature type="domain" description="ABC transporter" evidence="2">
    <location>
        <begin position="2"/>
        <end position="82"/>
    </location>
</feature>
<dbReference type="EMBL" id="JJRY01000004">
    <property type="protein sequence ID" value="KEF39087.1"/>
    <property type="molecule type" value="Genomic_DNA"/>
</dbReference>